<dbReference type="RefSeq" id="WP_138156632.1">
    <property type="nucleotide sequence ID" value="NZ_CP039381.1"/>
</dbReference>
<dbReference type="Pfam" id="PF12116">
    <property type="entry name" value="SpoIIID"/>
    <property type="match status" value="1"/>
</dbReference>
<dbReference type="InterPro" id="IPR014208">
    <property type="entry name" value="Spore_III_D"/>
</dbReference>
<evidence type="ECO:0000313" key="4">
    <source>
        <dbReference type="EMBL" id="QCT06570.1"/>
    </source>
</evidence>
<dbReference type="EMBL" id="CP039381">
    <property type="protein sequence ID" value="QCT06570.1"/>
    <property type="molecule type" value="Genomic_DNA"/>
</dbReference>
<dbReference type="InterPro" id="IPR018356">
    <property type="entry name" value="Tscrpt_reg_HTH_DeoR_CS"/>
</dbReference>
<reference evidence="4 5" key="1">
    <citation type="submission" date="2019-04" db="EMBL/GenBank/DDBJ databases">
        <authorList>
            <person name="Embree M."/>
            <person name="Gaffney J.R."/>
        </authorList>
    </citation>
    <scope>NUCLEOTIDE SEQUENCE [LARGE SCALE GENOMIC DNA]</scope>
    <source>
        <strain evidence="4 5">JE7A12</strain>
    </source>
</reference>
<keyword evidence="1" id="KW-0805">Transcription regulation</keyword>
<evidence type="ECO:0000256" key="3">
    <source>
        <dbReference type="ARBA" id="ARBA00023163"/>
    </source>
</evidence>
<evidence type="ECO:0000256" key="1">
    <source>
        <dbReference type="ARBA" id="ARBA00023015"/>
    </source>
</evidence>
<dbReference type="OrthoDB" id="1682956at2"/>
<sequence length="89" mass="10099">MKGIVEERAVTLGNYIAESGDTVRQTAKKFGISKSTVHKDVSSRLQKINPSLYLDVKKVLEINKSERHIRGGIATKNKYLNLRKQRENT</sequence>
<gene>
    <name evidence="4" type="primary">spoIIID</name>
    <name evidence="4" type="ORF">E5Z56_03980</name>
</gene>
<keyword evidence="5" id="KW-1185">Reference proteome</keyword>
<proteinExistence type="predicted"/>
<protein>
    <submittedName>
        <fullName evidence="4">Sporulation transcriptional regulator SpoIIID</fullName>
    </submittedName>
</protein>
<dbReference type="AlphaFoldDB" id="A0A4P8XX31"/>
<evidence type="ECO:0000313" key="5">
    <source>
        <dbReference type="Proteomes" id="UP000301475"/>
    </source>
</evidence>
<dbReference type="PROSITE" id="PS00894">
    <property type="entry name" value="HTH_DEOR_1"/>
    <property type="match status" value="1"/>
</dbReference>
<dbReference type="KEGG" id="ruj:E5Z56_03980"/>
<keyword evidence="2" id="KW-0238">DNA-binding</keyword>
<dbReference type="Proteomes" id="UP000301475">
    <property type="component" value="Chromosome"/>
</dbReference>
<dbReference type="NCBIfam" id="TIGR02844">
    <property type="entry name" value="spore_III_D"/>
    <property type="match status" value="1"/>
</dbReference>
<dbReference type="GO" id="GO:0003700">
    <property type="term" value="F:DNA-binding transcription factor activity"/>
    <property type="evidence" value="ECO:0007669"/>
    <property type="project" value="InterPro"/>
</dbReference>
<evidence type="ECO:0000256" key="2">
    <source>
        <dbReference type="ARBA" id="ARBA00023125"/>
    </source>
</evidence>
<accession>A0A4P8XX31</accession>
<name>A0A4P8XX31_9FIRM</name>
<dbReference type="GO" id="GO:0003677">
    <property type="term" value="F:DNA binding"/>
    <property type="evidence" value="ECO:0007669"/>
    <property type="project" value="UniProtKB-KW"/>
</dbReference>
<organism evidence="4 5">
    <name type="scientific">Ruminococcus bovis</name>
    <dbReference type="NCBI Taxonomy" id="2564099"/>
    <lineage>
        <taxon>Bacteria</taxon>
        <taxon>Bacillati</taxon>
        <taxon>Bacillota</taxon>
        <taxon>Clostridia</taxon>
        <taxon>Eubacteriales</taxon>
        <taxon>Oscillospiraceae</taxon>
        <taxon>Ruminococcus</taxon>
    </lineage>
</organism>
<keyword evidence="3" id="KW-0804">Transcription</keyword>